<dbReference type="Gene3D" id="3.40.30.10">
    <property type="entry name" value="Glutaredoxin"/>
    <property type="match status" value="1"/>
</dbReference>
<dbReference type="CDD" id="cd02966">
    <property type="entry name" value="TlpA_like_family"/>
    <property type="match status" value="1"/>
</dbReference>
<comment type="caution">
    <text evidence="2">The sequence shown here is derived from an EMBL/GenBank/DDBJ whole genome shotgun (WGS) entry which is preliminary data.</text>
</comment>
<dbReference type="PANTHER" id="PTHR42852">
    <property type="entry name" value="THIOL:DISULFIDE INTERCHANGE PROTEIN DSBE"/>
    <property type="match status" value="1"/>
</dbReference>
<dbReference type="Pfam" id="PF08534">
    <property type="entry name" value="Redoxin"/>
    <property type="match status" value="1"/>
</dbReference>
<protein>
    <submittedName>
        <fullName evidence="2">Thiol-disulfide isomerase/thioredoxin</fullName>
    </submittedName>
</protein>
<accession>A0ABV2FLC6</accession>
<organism evidence="2 3">
    <name type="scientific">Streptococcus rupicaprae</name>
    <dbReference type="NCBI Taxonomy" id="759619"/>
    <lineage>
        <taxon>Bacteria</taxon>
        <taxon>Bacillati</taxon>
        <taxon>Bacillota</taxon>
        <taxon>Bacilli</taxon>
        <taxon>Lactobacillales</taxon>
        <taxon>Streptococcaceae</taxon>
        <taxon>Streptococcus</taxon>
    </lineage>
</organism>
<evidence type="ECO:0000313" key="2">
    <source>
        <dbReference type="EMBL" id="MET3559323.1"/>
    </source>
</evidence>
<dbReference type="InterPro" id="IPR050553">
    <property type="entry name" value="Thioredoxin_ResA/DsbE_sf"/>
</dbReference>
<dbReference type="GO" id="GO:0016853">
    <property type="term" value="F:isomerase activity"/>
    <property type="evidence" value="ECO:0007669"/>
    <property type="project" value="UniProtKB-KW"/>
</dbReference>
<reference evidence="2 3" key="1">
    <citation type="submission" date="2024-06" db="EMBL/GenBank/DDBJ databases">
        <title>Genomic Encyclopedia of Type Strains, Phase IV (KMG-IV): sequencing the most valuable type-strain genomes for metagenomic binning, comparative biology and taxonomic classification.</title>
        <authorList>
            <person name="Goeker M."/>
        </authorList>
    </citation>
    <scope>NUCLEOTIDE SEQUENCE [LARGE SCALE GENOMIC DNA]</scope>
    <source>
        <strain evidence="2 3">DSM 28303</strain>
    </source>
</reference>
<dbReference type="InterPro" id="IPR013740">
    <property type="entry name" value="Redoxin"/>
</dbReference>
<keyword evidence="3" id="KW-1185">Reference proteome</keyword>
<dbReference type="EMBL" id="JBEPLO010000055">
    <property type="protein sequence ID" value="MET3559323.1"/>
    <property type="molecule type" value="Genomic_DNA"/>
</dbReference>
<dbReference type="PROSITE" id="PS51352">
    <property type="entry name" value="THIOREDOXIN_2"/>
    <property type="match status" value="1"/>
</dbReference>
<dbReference type="SUPFAM" id="SSF52833">
    <property type="entry name" value="Thioredoxin-like"/>
    <property type="match status" value="1"/>
</dbReference>
<gene>
    <name evidence="2" type="ORF">ABID29_002477</name>
</gene>
<dbReference type="Proteomes" id="UP001549122">
    <property type="component" value="Unassembled WGS sequence"/>
</dbReference>
<keyword evidence="2" id="KW-0413">Isomerase</keyword>
<dbReference type="PANTHER" id="PTHR42852:SF17">
    <property type="entry name" value="THIOREDOXIN-LIKE PROTEIN HI_1115"/>
    <property type="match status" value="1"/>
</dbReference>
<sequence>MSKLKWPLIAVLSLGLLLAGLYGINLLIGNESAKMTTSTSSFSIKDKEEINTAFQLEKQTLPVFTITTTQGDTIKSDSFYDKPIFIMEWASWCSYCQEQMPFVQKVFEKYGDRVNFVMINATGFNGETPEAAQAYINQKGYTFPWYIDQGLLTADTLKIESTPTMFIVDKNQKVQTVFTSVQTQESLEAAIKQVLN</sequence>
<evidence type="ECO:0000259" key="1">
    <source>
        <dbReference type="PROSITE" id="PS51352"/>
    </source>
</evidence>
<dbReference type="RefSeq" id="WP_354366430.1">
    <property type="nucleotide sequence ID" value="NZ_JBEPLO010000055.1"/>
</dbReference>
<proteinExistence type="predicted"/>
<dbReference type="InterPro" id="IPR036249">
    <property type="entry name" value="Thioredoxin-like_sf"/>
</dbReference>
<evidence type="ECO:0000313" key="3">
    <source>
        <dbReference type="Proteomes" id="UP001549122"/>
    </source>
</evidence>
<dbReference type="InterPro" id="IPR013766">
    <property type="entry name" value="Thioredoxin_domain"/>
</dbReference>
<feature type="domain" description="Thioredoxin" evidence="1">
    <location>
        <begin position="55"/>
        <end position="196"/>
    </location>
</feature>
<name>A0ABV2FLC6_9STRE</name>